<organism evidence="2">
    <name type="scientific">marine metagenome</name>
    <dbReference type="NCBI Taxonomy" id="408172"/>
    <lineage>
        <taxon>unclassified sequences</taxon>
        <taxon>metagenomes</taxon>
        <taxon>ecological metagenomes</taxon>
    </lineage>
</organism>
<dbReference type="InterPro" id="IPR007443">
    <property type="entry name" value="LpoA"/>
</dbReference>
<dbReference type="Gene3D" id="3.40.50.2300">
    <property type="match status" value="2"/>
</dbReference>
<dbReference type="AlphaFoldDB" id="A0A381SRG5"/>
<proteinExistence type="predicted"/>
<evidence type="ECO:0000313" key="2">
    <source>
        <dbReference type="EMBL" id="SVA06580.1"/>
    </source>
</evidence>
<reference evidence="2" key="1">
    <citation type="submission" date="2018-05" db="EMBL/GenBank/DDBJ databases">
        <authorList>
            <person name="Lanie J.A."/>
            <person name="Ng W.-L."/>
            <person name="Kazmierczak K.M."/>
            <person name="Andrzejewski T.M."/>
            <person name="Davidsen T.M."/>
            <person name="Wayne K.J."/>
            <person name="Tettelin H."/>
            <person name="Glass J.I."/>
            <person name="Rusch D."/>
            <person name="Podicherti R."/>
            <person name="Tsui H.-C.T."/>
            <person name="Winkler M.E."/>
        </authorList>
    </citation>
    <scope>NUCLEOTIDE SEQUENCE</scope>
</reference>
<dbReference type="Gene3D" id="1.25.40.650">
    <property type="match status" value="1"/>
</dbReference>
<gene>
    <name evidence="2" type="ORF">METZ01_LOCUS59434</name>
</gene>
<dbReference type="EMBL" id="UINC01003468">
    <property type="protein sequence ID" value="SVA06580.1"/>
    <property type="molecule type" value="Genomic_DNA"/>
</dbReference>
<accession>A0A381SRG5</accession>
<keyword evidence="1" id="KW-0472">Membrane</keyword>
<dbReference type="InterPro" id="IPR028082">
    <property type="entry name" value="Peripla_BP_I"/>
</dbReference>
<evidence type="ECO:0000256" key="1">
    <source>
        <dbReference type="ARBA" id="ARBA00023136"/>
    </source>
</evidence>
<name>A0A381SRG5_9ZZZZ</name>
<sequence length="621" mass="68937">MGVATTYKIPYRSFMAFPIGLTVLVILGVVGCQITPLEIIQKDPYPISSNLEIQIRRAAMNASSAETARLFSSAARLLSTHNGTQQTKSIIARVKNDPALFSRLSRSDRFEVELIDLELKYLSTNPRYKNDLIKQLEVLTPTTLVQEISALELAAQIRISMVDHVGAVRTLVRLSTYPGVDEKQLAERIWSSIKKIPLGYSATLARNADTEDEFAWWDLATKFLNPLTPTLQQRGWDVWRSANPTHLANKQPPSETSNRPDEPRTIALLLPQNGPLAEASRAIRDGFVAAYWSTQLTDEFEAHRQQKILVYDTFGNTMADVVSRAQADGAQILLGPLSKSNVQSMSTLKTAIPTIALNRVNPTLQPKRTEARGPNGRIPQLSLAVEDEAVELAKRISNEGSTRIIVFRDRTSWSNRAYAAFAASISNSVEIVSLTTFDDLKDVTNAVGRALDIDASLMRHTNVQRLVRREIEFVPRRRSDIHAVVGLVGSREYASLVAALDFHFGSDIPLFATSAAVRSDVPIKKKNGTRFVALPLTLFSFRLRHDLENAFPVAKQNPSFYALGIDAYRLANQFERLMAGVSIPATTGNLKLSRNNLIQRVPAWGQITNNSRIARPLSIVD</sequence>
<protein>
    <submittedName>
        <fullName evidence="2">Uncharacterized protein</fullName>
    </submittedName>
</protein>
<dbReference type="GO" id="GO:0009252">
    <property type="term" value="P:peptidoglycan biosynthetic process"/>
    <property type="evidence" value="ECO:0007669"/>
    <property type="project" value="TreeGrafter"/>
</dbReference>
<dbReference type="PANTHER" id="PTHR38038">
    <property type="entry name" value="PENICILLIN-BINDING PROTEIN ACTIVATOR LPOA"/>
    <property type="match status" value="1"/>
</dbReference>
<dbReference type="GO" id="GO:0030234">
    <property type="term" value="F:enzyme regulator activity"/>
    <property type="evidence" value="ECO:0007669"/>
    <property type="project" value="TreeGrafter"/>
</dbReference>
<dbReference type="Pfam" id="PF04348">
    <property type="entry name" value="LppC"/>
    <property type="match status" value="1"/>
</dbReference>
<dbReference type="GO" id="GO:0031241">
    <property type="term" value="C:periplasmic side of cell outer membrane"/>
    <property type="evidence" value="ECO:0007669"/>
    <property type="project" value="TreeGrafter"/>
</dbReference>
<dbReference type="CDD" id="cd06339">
    <property type="entry name" value="PBP1_YraM_LppC_lipoprotein-like"/>
    <property type="match status" value="1"/>
</dbReference>
<dbReference type="PANTHER" id="PTHR38038:SF1">
    <property type="entry name" value="PENICILLIN-BINDING PROTEIN ACTIVATOR LPOA"/>
    <property type="match status" value="1"/>
</dbReference>
<dbReference type="SUPFAM" id="SSF53822">
    <property type="entry name" value="Periplasmic binding protein-like I"/>
    <property type="match status" value="1"/>
</dbReference>